<dbReference type="InterPro" id="IPR020845">
    <property type="entry name" value="AMP-binding_CS"/>
</dbReference>
<keyword evidence="5" id="KW-1185">Reference proteome</keyword>
<dbReference type="PANTHER" id="PTHR43352">
    <property type="entry name" value="ACETYL-COA SYNTHETASE"/>
    <property type="match status" value="1"/>
</dbReference>
<comment type="caution">
    <text evidence="4">The sequence shown here is derived from an EMBL/GenBank/DDBJ whole genome shotgun (WGS) entry which is preliminary data.</text>
</comment>
<name>A0A2U2BV73_9PROT</name>
<proteinExistence type="predicted"/>
<sequence length="538" mass="57660">MEPTGYADSFARDNLPDEDDWPDLIFNRPGLQYPPRLNAAVELLDKTVAAGHGDRVAVYSSEKTLTYAELNAAANRLAHVLVDDLGLVSGNRVLLHGGNSADLMIAWHAVLKAGGIAVATMPMLRETELTKIVRKAEVRLALVDPRFAEPAQESQAAGSGLERVAEFGPHSTLEEMAAGKPATFEACDAAADDVALLAFTSGTTGEPKACAHFHRSILAMADTFARHCLDPQPGDVYAGTPPFAFTFGLGAFVVFPARFGAAVALPDRPGFEALCETIERFGVTHTFTAPTGYRAMIGLAERFDLCSLKGGVSAGEHLPEATWRAWNETTGVELIDGIGATEMIHIFISAPAGEIRPGATGKPVPGYEARLIDDAGAPLAVGETGRLAVRGPTGCLYLADERQKSYVQDGWNVTGDVFRTDEDGYFWYVSRSDDMIVSSGYNIAAIEVEQALLKHDAVAECAVAGRPCAERGAIVSAHVVLKDPARAGDALARELQDFVKATIAPYKYPRAVAFVDDLPKTQTGKLQRFRLENRDESA</sequence>
<dbReference type="AlphaFoldDB" id="A0A2U2BV73"/>
<accession>A0A2U2BV73</accession>
<dbReference type="SUPFAM" id="SSF56801">
    <property type="entry name" value="Acetyl-CoA synthetase-like"/>
    <property type="match status" value="1"/>
</dbReference>
<dbReference type="GO" id="GO:0016878">
    <property type="term" value="F:acid-thiol ligase activity"/>
    <property type="evidence" value="ECO:0007669"/>
    <property type="project" value="TreeGrafter"/>
</dbReference>
<dbReference type="InterPro" id="IPR045851">
    <property type="entry name" value="AMP-bd_C_sf"/>
</dbReference>
<dbReference type="Gene3D" id="3.30.300.30">
    <property type="match status" value="1"/>
</dbReference>
<feature type="domain" description="AMP-dependent synthetase/ligase" evidence="2">
    <location>
        <begin position="48"/>
        <end position="393"/>
    </location>
</feature>
<feature type="domain" description="AMP-binding enzyme C-terminal" evidence="3">
    <location>
        <begin position="447"/>
        <end position="525"/>
    </location>
</feature>
<dbReference type="Proteomes" id="UP000245168">
    <property type="component" value="Unassembled WGS sequence"/>
</dbReference>
<dbReference type="EMBL" id="QEXV01000003">
    <property type="protein sequence ID" value="PWE17879.1"/>
    <property type="molecule type" value="Genomic_DNA"/>
</dbReference>
<reference evidence="5" key="1">
    <citation type="submission" date="2018-05" db="EMBL/GenBank/DDBJ databases">
        <authorList>
            <person name="Liu B.-T."/>
        </authorList>
    </citation>
    <scope>NUCLEOTIDE SEQUENCE [LARGE SCALE GENOMIC DNA]</scope>
    <source>
        <strain evidence="5">WD6-1</strain>
    </source>
</reference>
<dbReference type="OrthoDB" id="6187882at2"/>
<dbReference type="InterPro" id="IPR025110">
    <property type="entry name" value="AMP-bd_C"/>
</dbReference>
<dbReference type="Pfam" id="PF13193">
    <property type="entry name" value="AMP-binding_C"/>
    <property type="match status" value="1"/>
</dbReference>
<dbReference type="Gene3D" id="3.40.50.12780">
    <property type="entry name" value="N-terminal domain of ligase-like"/>
    <property type="match status" value="1"/>
</dbReference>
<organism evidence="4 5">
    <name type="scientific">Marinicauda salina</name>
    <dbReference type="NCBI Taxonomy" id="2135793"/>
    <lineage>
        <taxon>Bacteria</taxon>
        <taxon>Pseudomonadati</taxon>
        <taxon>Pseudomonadota</taxon>
        <taxon>Alphaproteobacteria</taxon>
        <taxon>Maricaulales</taxon>
        <taxon>Maricaulaceae</taxon>
        <taxon>Marinicauda</taxon>
    </lineage>
</organism>
<dbReference type="PROSITE" id="PS00455">
    <property type="entry name" value="AMP_BINDING"/>
    <property type="match status" value="1"/>
</dbReference>
<evidence type="ECO:0000256" key="1">
    <source>
        <dbReference type="ARBA" id="ARBA00022598"/>
    </source>
</evidence>
<protein>
    <submittedName>
        <fullName evidence="4">2-aminobenzoate-CoA ligase</fullName>
    </submittedName>
</protein>
<gene>
    <name evidence="4" type="ORF">DDZ18_08945</name>
</gene>
<evidence type="ECO:0000313" key="4">
    <source>
        <dbReference type="EMBL" id="PWE17879.1"/>
    </source>
</evidence>
<dbReference type="InterPro" id="IPR000873">
    <property type="entry name" value="AMP-dep_synth/lig_dom"/>
</dbReference>
<dbReference type="RefSeq" id="WP_109253110.1">
    <property type="nucleotide sequence ID" value="NZ_QEXV01000003.1"/>
</dbReference>
<evidence type="ECO:0000313" key="5">
    <source>
        <dbReference type="Proteomes" id="UP000245168"/>
    </source>
</evidence>
<evidence type="ECO:0000259" key="3">
    <source>
        <dbReference type="Pfam" id="PF13193"/>
    </source>
</evidence>
<keyword evidence="1 4" id="KW-0436">Ligase</keyword>
<dbReference type="InterPro" id="IPR042099">
    <property type="entry name" value="ANL_N_sf"/>
</dbReference>
<evidence type="ECO:0000259" key="2">
    <source>
        <dbReference type="Pfam" id="PF00501"/>
    </source>
</evidence>
<dbReference type="PANTHER" id="PTHR43352:SF1">
    <property type="entry name" value="ANTHRANILATE--COA LIGASE"/>
    <property type="match status" value="1"/>
</dbReference>
<dbReference type="GO" id="GO:0044550">
    <property type="term" value="P:secondary metabolite biosynthetic process"/>
    <property type="evidence" value="ECO:0007669"/>
    <property type="project" value="TreeGrafter"/>
</dbReference>
<dbReference type="Pfam" id="PF00501">
    <property type="entry name" value="AMP-binding"/>
    <property type="match status" value="1"/>
</dbReference>